<dbReference type="Gene3D" id="3.90.190.10">
    <property type="entry name" value="Protein tyrosine phosphatase superfamily"/>
    <property type="match status" value="1"/>
</dbReference>
<dbReference type="PROSITE" id="PS50056">
    <property type="entry name" value="TYR_PHOSPHATASE_2"/>
    <property type="match status" value="1"/>
</dbReference>
<dbReference type="KEGG" id="ttq:NIES37_03640"/>
<feature type="domain" description="Tyrosine specific protein phosphatases" evidence="1">
    <location>
        <begin position="103"/>
        <end position="140"/>
    </location>
</feature>
<dbReference type="Pfam" id="PF22785">
    <property type="entry name" value="Tc-R-P"/>
    <property type="match status" value="1"/>
</dbReference>
<accession>A0A1Z4MSP2</accession>
<dbReference type="FunFam" id="3.90.190.10:FF:000157">
    <property type="entry name" value="Protein-tyrosine phosphatase"/>
    <property type="match status" value="1"/>
</dbReference>
<evidence type="ECO:0000313" key="2">
    <source>
        <dbReference type="EMBL" id="BAY96431.1"/>
    </source>
</evidence>
<sequence length="181" mass="20269">MYKFAAASENETIVFGAARPGYSSQKINQWIEFMQSQNIQRVCCLLAETQLNRYSDLLQIYQNNFGVEQVCWAPIEDFQLVDSETLNQKILPFLLLANQLDEKVVVHCAGGIGRTGHILAAWLVSARGFSNQAAISAVRKTGRNPYEAAIAAFLKGRNPWKVIAELNQLLDDCRLTSKSML</sequence>
<dbReference type="Proteomes" id="UP000218785">
    <property type="component" value="Chromosome"/>
</dbReference>
<dbReference type="SUPFAM" id="SSF52799">
    <property type="entry name" value="(Phosphotyrosine protein) phosphatases II"/>
    <property type="match status" value="1"/>
</dbReference>
<proteinExistence type="predicted"/>
<evidence type="ECO:0000313" key="3">
    <source>
        <dbReference type="Proteomes" id="UP000218785"/>
    </source>
</evidence>
<dbReference type="InterPro" id="IPR016130">
    <property type="entry name" value="Tyr_Pase_AS"/>
</dbReference>
<reference evidence="2 3" key="1">
    <citation type="submission" date="2017-06" db="EMBL/GenBank/DDBJ databases">
        <title>Genome sequencing of cyanobaciteial culture collection at National Institute for Environmental Studies (NIES).</title>
        <authorList>
            <person name="Hirose Y."/>
            <person name="Shimura Y."/>
            <person name="Fujisawa T."/>
            <person name="Nakamura Y."/>
            <person name="Kawachi M."/>
        </authorList>
    </citation>
    <scope>NUCLEOTIDE SEQUENCE [LARGE SCALE GENOMIC DNA]</scope>
    <source>
        <strain evidence="2 3">NIES-37</strain>
    </source>
</reference>
<dbReference type="InterPro" id="IPR000387">
    <property type="entry name" value="Tyr_Pase_dom"/>
</dbReference>
<dbReference type="RefSeq" id="WP_096573654.1">
    <property type="nucleotide sequence ID" value="NZ_CAWNJS010000001.1"/>
</dbReference>
<keyword evidence="3" id="KW-1185">Reference proteome</keyword>
<gene>
    <name evidence="2" type="ORF">NIES37_03640</name>
</gene>
<name>A0A1Z4MSP2_9CYAN</name>
<dbReference type="AlphaFoldDB" id="A0A1Z4MSP2"/>
<protein>
    <submittedName>
        <fullName evidence="2">Dual specificity protein phosphatase</fullName>
    </submittedName>
</protein>
<dbReference type="InterPro" id="IPR029021">
    <property type="entry name" value="Prot-tyrosine_phosphatase-like"/>
</dbReference>
<evidence type="ECO:0000259" key="1">
    <source>
        <dbReference type="PROSITE" id="PS50056"/>
    </source>
</evidence>
<organism evidence="2 3">
    <name type="scientific">Tolypothrix tenuis PCC 7101</name>
    <dbReference type="NCBI Taxonomy" id="231146"/>
    <lineage>
        <taxon>Bacteria</taxon>
        <taxon>Bacillati</taxon>
        <taxon>Cyanobacteriota</taxon>
        <taxon>Cyanophyceae</taxon>
        <taxon>Nostocales</taxon>
        <taxon>Tolypothrichaceae</taxon>
        <taxon>Tolypothrix</taxon>
    </lineage>
</organism>
<dbReference type="EMBL" id="AP018248">
    <property type="protein sequence ID" value="BAY96431.1"/>
    <property type="molecule type" value="Genomic_DNA"/>
</dbReference>
<dbReference type="PROSITE" id="PS00383">
    <property type="entry name" value="TYR_PHOSPHATASE_1"/>
    <property type="match status" value="1"/>
</dbReference>